<dbReference type="AlphaFoldDB" id="A0A5E4Q5B0"/>
<protein>
    <submittedName>
        <fullName evidence="1">Uncharacterized protein</fullName>
    </submittedName>
</protein>
<dbReference type="SUPFAM" id="SSF49265">
    <property type="entry name" value="Fibronectin type III"/>
    <property type="match status" value="1"/>
</dbReference>
<organism evidence="1 2">
    <name type="scientific">Leptidea sinapis</name>
    <dbReference type="NCBI Taxonomy" id="189913"/>
    <lineage>
        <taxon>Eukaryota</taxon>
        <taxon>Metazoa</taxon>
        <taxon>Ecdysozoa</taxon>
        <taxon>Arthropoda</taxon>
        <taxon>Hexapoda</taxon>
        <taxon>Insecta</taxon>
        <taxon>Pterygota</taxon>
        <taxon>Neoptera</taxon>
        <taxon>Endopterygota</taxon>
        <taxon>Lepidoptera</taxon>
        <taxon>Glossata</taxon>
        <taxon>Ditrysia</taxon>
        <taxon>Papilionoidea</taxon>
        <taxon>Pieridae</taxon>
        <taxon>Dismorphiinae</taxon>
        <taxon>Leptidea</taxon>
    </lineage>
</organism>
<dbReference type="InterPro" id="IPR036116">
    <property type="entry name" value="FN3_sf"/>
</dbReference>
<accession>A0A5E4Q5B0</accession>
<proteinExistence type="predicted"/>
<gene>
    <name evidence="1" type="ORF">LSINAPIS_LOCUS5109</name>
</gene>
<evidence type="ECO:0000313" key="2">
    <source>
        <dbReference type="Proteomes" id="UP000324832"/>
    </source>
</evidence>
<reference evidence="1 2" key="1">
    <citation type="submission" date="2017-07" db="EMBL/GenBank/DDBJ databases">
        <authorList>
            <person name="Talla V."/>
            <person name="Backstrom N."/>
        </authorList>
    </citation>
    <scope>NUCLEOTIDE SEQUENCE [LARGE SCALE GENOMIC DNA]</scope>
</reference>
<dbReference type="CDD" id="cd00063">
    <property type="entry name" value="FN3"/>
    <property type="match status" value="1"/>
</dbReference>
<keyword evidence="2" id="KW-1185">Reference proteome</keyword>
<evidence type="ECO:0000313" key="1">
    <source>
        <dbReference type="EMBL" id="VVC92750.1"/>
    </source>
</evidence>
<name>A0A5E4Q5B0_9NEOP</name>
<dbReference type="EMBL" id="FZQP02001393">
    <property type="protein sequence ID" value="VVC92750.1"/>
    <property type="molecule type" value="Genomic_DNA"/>
</dbReference>
<sequence length="108" mass="12242">MEGLKMNKLILTLNKIHSYYADCTPLYTVQILSITDSKLEAPKIIDVTALEPAGIHIKWHVMPYFATDPITGYLVRIWRVEESTQGHFTLINGDETPGLMSIVRVLEI</sequence>
<dbReference type="Proteomes" id="UP000324832">
    <property type="component" value="Unassembled WGS sequence"/>
</dbReference>
<dbReference type="InterPro" id="IPR003961">
    <property type="entry name" value="FN3_dom"/>
</dbReference>